<evidence type="ECO:0000313" key="1">
    <source>
        <dbReference type="EMBL" id="MBB5350493.1"/>
    </source>
</evidence>
<dbReference type="Proteomes" id="UP000557717">
    <property type="component" value="Unassembled WGS sequence"/>
</dbReference>
<dbReference type="Pfam" id="PF20001">
    <property type="entry name" value="DUF6428"/>
    <property type="match status" value="1"/>
</dbReference>
<dbReference type="InterPro" id="IPR045534">
    <property type="entry name" value="DUF6428"/>
</dbReference>
<sequence>MRATYRSLLTTLRSHPQHAVEVVLPNGESIPAHFHITEVGHVSKSFLDCGGQRHTLEWSSLQAWVADDIDHRLSAEKLARILERAQTLLPSSDLPIEIEWEVPHWTQLPVLKVEVTGHSLRLHTEFKHTDCLAKDICLPDFTLPPLPGQKALCTPGSGCC</sequence>
<dbReference type="RefSeq" id="WP_184015844.1">
    <property type="nucleotide sequence ID" value="NZ_JACHFD010000003.1"/>
</dbReference>
<proteinExistence type="predicted"/>
<reference evidence="1 2" key="1">
    <citation type="submission" date="2020-08" db="EMBL/GenBank/DDBJ databases">
        <title>Genomic Encyclopedia of Type Strains, Phase IV (KMG-IV): sequencing the most valuable type-strain genomes for metagenomic binning, comparative biology and taxonomic classification.</title>
        <authorList>
            <person name="Goeker M."/>
        </authorList>
    </citation>
    <scope>NUCLEOTIDE SEQUENCE [LARGE SCALE GENOMIC DNA]</scope>
    <source>
        <strain evidence="1 2">YC6886</strain>
    </source>
</reference>
<evidence type="ECO:0000313" key="2">
    <source>
        <dbReference type="Proteomes" id="UP000557717"/>
    </source>
</evidence>
<dbReference type="AlphaFoldDB" id="A0A840UZR9"/>
<accession>A0A840UZR9</accession>
<keyword evidence="2" id="KW-1185">Reference proteome</keyword>
<name>A0A840UZR9_9BACT</name>
<comment type="caution">
    <text evidence="1">The sequence shown here is derived from an EMBL/GenBank/DDBJ whole genome shotgun (WGS) entry which is preliminary data.</text>
</comment>
<dbReference type="EMBL" id="JACHFD010000003">
    <property type="protein sequence ID" value="MBB5350493.1"/>
    <property type="molecule type" value="Genomic_DNA"/>
</dbReference>
<gene>
    <name evidence="1" type="ORF">HNR46_000721</name>
</gene>
<organism evidence="1 2">
    <name type="scientific">Haloferula luteola</name>
    <dbReference type="NCBI Taxonomy" id="595692"/>
    <lineage>
        <taxon>Bacteria</taxon>
        <taxon>Pseudomonadati</taxon>
        <taxon>Verrucomicrobiota</taxon>
        <taxon>Verrucomicrobiia</taxon>
        <taxon>Verrucomicrobiales</taxon>
        <taxon>Verrucomicrobiaceae</taxon>
        <taxon>Haloferula</taxon>
    </lineage>
</organism>
<protein>
    <submittedName>
        <fullName evidence="1">Uncharacterized protein</fullName>
    </submittedName>
</protein>